<gene>
    <name evidence="2" type="ORF">BTMF_LOCUS11548</name>
</gene>
<dbReference type="WBParaSite" id="BTMF_0001355001-mRNA-1">
    <property type="protein sequence ID" value="BTMF_0001355001-mRNA-1"/>
    <property type="gene ID" value="BTMF_0001355001"/>
</dbReference>
<sequence>MCSPLGPPKISIGDKIKDQFLVKKKLGEGSCGMVYLVLNIKDTKRAAMKVEPLMKSKDDEILKMEVYVLKKMQQSKHVCQLLAAGKTSSYKYTIIYHF</sequence>
<organism evidence="4">
    <name type="scientific">Brugia timori</name>
    <dbReference type="NCBI Taxonomy" id="42155"/>
    <lineage>
        <taxon>Eukaryota</taxon>
        <taxon>Metazoa</taxon>
        <taxon>Ecdysozoa</taxon>
        <taxon>Nematoda</taxon>
        <taxon>Chromadorea</taxon>
        <taxon>Rhabditida</taxon>
        <taxon>Spirurina</taxon>
        <taxon>Spiruromorpha</taxon>
        <taxon>Filarioidea</taxon>
        <taxon>Onchocercidae</taxon>
        <taxon>Brugia</taxon>
    </lineage>
</organism>
<evidence type="ECO:0000313" key="2">
    <source>
        <dbReference type="EMBL" id="VDO39438.1"/>
    </source>
</evidence>
<evidence type="ECO:0000313" key="3">
    <source>
        <dbReference type="Proteomes" id="UP000280834"/>
    </source>
</evidence>
<dbReference type="AlphaFoldDB" id="A0A0R3R0L3"/>
<evidence type="ECO:0000313" key="4">
    <source>
        <dbReference type="WBParaSite" id="BTMF_0001355001-mRNA-1"/>
    </source>
</evidence>
<dbReference type="STRING" id="42155.A0A0R3R0L3"/>
<name>A0A0R3R0L3_9BILA</name>
<feature type="domain" description="Protein kinase" evidence="1">
    <location>
        <begin position="20"/>
        <end position="98"/>
    </location>
</feature>
<evidence type="ECO:0000259" key="1">
    <source>
        <dbReference type="PROSITE" id="PS50011"/>
    </source>
</evidence>
<dbReference type="EMBL" id="UZAG01018402">
    <property type="protein sequence ID" value="VDO39438.1"/>
    <property type="molecule type" value="Genomic_DNA"/>
</dbReference>
<dbReference type="Proteomes" id="UP000280834">
    <property type="component" value="Unassembled WGS sequence"/>
</dbReference>
<accession>A0A0R3R0L3</accession>
<protein>
    <submittedName>
        <fullName evidence="4">Protein kinase domain-containing protein</fullName>
    </submittedName>
</protein>
<dbReference type="Gene3D" id="3.30.200.20">
    <property type="entry name" value="Phosphorylase Kinase, domain 1"/>
    <property type="match status" value="1"/>
</dbReference>
<keyword evidence="3" id="KW-1185">Reference proteome</keyword>
<dbReference type="Pfam" id="PF00069">
    <property type="entry name" value="Pkinase"/>
    <property type="match status" value="1"/>
</dbReference>
<dbReference type="PROSITE" id="PS50011">
    <property type="entry name" value="PROTEIN_KINASE_DOM"/>
    <property type="match status" value="1"/>
</dbReference>
<reference evidence="4" key="1">
    <citation type="submission" date="2017-02" db="UniProtKB">
        <authorList>
            <consortium name="WormBaseParasite"/>
        </authorList>
    </citation>
    <scope>IDENTIFICATION</scope>
</reference>
<dbReference type="SUPFAM" id="SSF56112">
    <property type="entry name" value="Protein kinase-like (PK-like)"/>
    <property type="match status" value="1"/>
</dbReference>
<proteinExistence type="predicted"/>
<dbReference type="GO" id="GO:0004672">
    <property type="term" value="F:protein kinase activity"/>
    <property type="evidence" value="ECO:0007669"/>
    <property type="project" value="InterPro"/>
</dbReference>
<dbReference type="InterPro" id="IPR000719">
    <property type="entry name" value="Prot_kinase_dom"/>
</dbReference>
<dbReference type="GO" id="GO:0005524">
    <property type="term" value="F:ATP binding"/>
    <property type="evidence" value="ECO:0007669"/>
    <property type="project" value="InterPro"/>
</dbReference>
<reference evidence="2 3" key="2">
    <citation type="submission" date="2018-11" db="EMBL/GenBank/DDBJ databases">
        <authorList>
            <consortium name="Pathogen Informatics"/>
        </authorList>
    </citation>
    <scope>NUCLEOTIDE SEQUENCE [LARGE SCALE GENOMIC DNA]</scope>
</reference>
<dbReference type="InterPro" id="IPR011009">
    <property type="entry name" value="Kinase-like_dom_sf"/>
</dbReference>